<dbReference type="EMBL" id="FZNY01000003">
    <property type="protein sequence ID" value="SNR85623.1"/>
    <property type="molecule type" value="Genomic_DNA"/>
</dbReference>
<dbReference type="RefSeq" id="WP_089371743.1">
    <property type="nucleotide sequence ID" value="NZ_BMEP01000001.1"/>
</dbReference>
<proteinExistence type="predicted"/>
<organism evidence="1 2">
    <name type="scientific">Dokdonia pacifica</name>
    <dbReference type="NCBI Taxonomy" id="1627892"/>
    <lineage>
        <taxon>Bacteria</taxon>
        <taxon>Pseudomonadati</taxon>
        <taxon>Bacteroidota</taxon>
        <taxon>Flavobacteriia</taxon>
        <taxon>Flavobacteriales</taxon>
        <taxon>Flavobacteriaceae</taxon>
        <taxon>Dokdonia</taxon>
    </lineage>
</organism>
<name>A0A238ZSG9_9FLAO</name>
<dbReference type="OrthoDB" id="1377270at2"/>
<reference evidence="1 2" key="1">
    <citation type="submission" date="2017-06" db="EMBL/GenBank/DDBJ databases">
        <authorList>
            <person name="Kim H.J."/>
            <person name="Triplett B.A."/>
        </authorList>
    </citation>
    <scope>NUCLEOTIDE SEQUENCE [LARGE SCALE GENOMIC DNA]</scope>
    <source>
        <strain evidence="1 2">DSM 25597</strain>
    </source>
</reference>
<evidence type="ECO:0000313" key="2">
    <source>
        <dbReference type="Proteomes" id="UP000198379"/>
    </source>
</evidence>
<dbReference type="Proteomes" id="UP000198379">
    <property type="component" value="Unassembled WGS sequence"/>
</dbReference>
<evidence type="ECO:0000313" key="1">
    <source>
        <dbReference type="EMBL" id="SNR85623.1"/>
    </source>
</evidence>
<keyword evidence="2" id="KW-1185">Reference proteome</keyword>
<sequence length="278" mass="30841">MGITRVRLEQLTGIPSIRPHLREVIATSNLPNNTAFFTLKGSYFTPDMSIDFRGQTVNSIDFISDNEVNVSVSTGATEGLFDIILNNGIEVTFKEVLLIALGEVFIPTEETITIVSGQIDTSIDGQIKVLNDNIAGIGEFFSIPIDKDFRLEWKFSESLVNTQGGVGLGSSRIDLLTQAGNKVLFRGDVYLNKLPSEIGMFLNQSTSGFGFGSNVYNSLRPPVTNHNYMFERINGILHFKINGVTKHTFTDVADSDVMKIQMSTRFLDIINIRYIELV</sequence>
<evidence type="ECO:0008006" key="3">
    <source>
        <dbReference type="Google" id="ProtNLM"/>
    </source>
</evidence>
<accession>A0A238ZSG9</accession>
<protein>
    <recommendedName>
        <fullName evidence="3">IPT/TIG domain-containing protein</fullName>
    </recommendedName>
</protein>
<gene>
    <name evidence="1" type="ORF">SAMN06265376_103437</name>
</gene>
<dbReference type="AlphaFoldDB" id="A0A238ZSG9"/>